<feature type="transmembrane region" description="Helical" evidence="2">
    <location>
        <begin position="94"/>
        <end position="110"/>
    </location>
</feature>
<dbReference type="InterPro" id="IPR001932">
    <property type="entry name" value="PPM-type_phosphatase-like_dom"/>
</dbReference>
<dbReference type="InterPro" id="IPR036457">
    <property type="entry name" value="PPM-type-like_dom_sf"/>
</dbReference>
<feature type="domain" description="PPM-type phosphatase" evidence="3">
    <location>
        <begin position="145"/>
        <end position="387"/>
    </location>
</feature>
<keyword evidence="2" id="KW-0812">Transmembrane</keyword>
<feature type="transmembrane region" description="Helical" evidence="2">
    <location>
        <begin position="20"/>
        <end position="37"/>
    </location>
</feature>
<sequence>MEDVGVRRRLTDLTRPWQPGYALVAIPVGLIVLITLIDLLAPSHIHLGPLLVVAPAITLSFAGPRTTGLIGALAVAAQILIAALRGGFDLNHQVQIAALTVLSLLITAYAREQRRRHGELARVRSVSEATQRVVLRPLPHRLGPLRVASLYMAAEDEAQIGGDLYAATRVKECTRVIIGDVRGKGLTSISDASVLMGAFREAAHLTPSLLELIDLLERSVCRHLAEHIGTASVEHDGAEQPRPGADEELREHFITALLLDIPDEGPVMYMASCGHPPPLLLRDGGQVITLHPANPGPPLGMCELPRSSGDPGTPETMPFEDGDTLLLYTDGVVEARAPDGTFYPLAQRVAQWCGSGPEGLLHHIRRDLLAHVGGRLGDDAAMVVIQRSPALHPVQQLKRKIPANSAHGG</sequence>
<evidence type="ECO:0000313" key="5">
    <source>
        <dbReference type="Proteomes" id="UP001500033"/>
    </source>
</evidence>
<keyword evidence="2" id="KW-1133">Transmembrane helix</keyword>
<name>A0ABN1SBP8_9ACTN</name>
<dbReference type="EMBL" id="BAAAIE010000027">
    <property type="protein sequence ID" value="GAA0982797.1"/>
    <property type="molecule type" value="Genomic_DNA"/>
</dbReference>
<evidence type="ECO:0000256" key="2">
    <source>
        <dbReference type="SAM" id="Phobius"/>
    </source>
</evidence>
<comment type="caution">
    <text evidence="4">The sequence shown here is derived from an EMBL/GenBank/DDBJ whole genome shotgun (WGS) entry which is preliminary data.</text>
</comment>
<dbReference type="PANTHER" id="PTHR43156:SF2">
    <property type="entry name" value="STAGE II SPORULATION PROTEIN E"/>
    <property type="match status" value="1"/>
</dbReference>
<dbReference type="Gene3D" id="3.60.40.10">
    <property type="entry name" value="PPM-type phosphatase domain"/>
    <property type="match status" value="1"/>
</dbReference>
<evidence type="ECO:0000256" key="1">
    <source>
        <dbReference type="ARBA" id="ARBA00022801"/>
    </source>
</evidence>
<evidence type="ECO:0000313" key="4">
    <source>
        <dbReference type="EMBL" id="GAA0982797.1"/>
    </source>
</evidence>
<keyword evidence="1" id="KW-0378">Hydrolase</keyword>
<keyword evidence="5" id="KW-1185">Reference proteome</keyword>
<dbReference type="InterPro" id="IPR052016">
    <property type="entry name" value="Bact_Sigma-Reg"/>
</dbReference>
<accession>A0ABN1SBP8</accession>
<dbReference type="Pfam" id="PF07228">
    <property type="entry name" value="SpoIIE"/>
    <property type="match status" value="1"/>
</dbReference>
<gene>
    <name evidence="4" type="ORF">GCM10009576_043980</name>
</gene>
<organism evidence="4 5">
    <name type="scientific">Streptomyces rhizosphaericus</name>
    <dbReference type="NCBI Taxonomy" id="114699"/>
    <lineage>
        <taxon>Bacteria</taxon>
        <taxon>Bacillati</taxon>
        <taxon>Actinomycetota</taxon>
        <taxon>Actinomycetes</taxon>
        <taxon>Kitasatosporales</taxon>
        <taxon>Streptomycetaceae</taxon>
        <taxon>Streptomyces</taxon>
        <taxon>Streptomyces violaceusniger group</taxon>
    </lineage>
</organism>
<dbReference type="PANTHER" id="PTHR43156">
    <property type="entry name" value="STAGE II SPORULATION PROTEIN E-RELATED"/>
    <property type="match status" value="1"/>
</dbReference>
<proteinExistence type="predicted"/>
<keyword evidence="2" id="KW-0472">Membrane</keyword>
<dbReference type="SUPFAM" id="SSF81606">
    <property type="entry name" value="PP2C-like"/>
    <property type="match status" value="1"/>
</dbReference>
<dbReference type="SMART" id="SM00331">
    <property type="entry name" value="PP2C_SIG"/>
    <property type="match status" value="1"/>
</dbReference>
<dbReference type="Proteomes" id="UP001500033">
    <property type="component" value="Unassembled WGS sequence"/>
</dbReference>
<protein>
    <submittedName>
        <fullName evidence="4">PP2C family protein-serine/threonine phosphatase</fullName>
    </submittedName>
</protein>
<evidence type="ECO:0000259" key="3">
    <source>
        <dbReference type="SMART" id="SM00331"/>
    </source>
</evidence>
<feature type="transmembrane region" description="Helical" evidence="2">
    <location>
        <begin position="69"/>
        <end position="88"/>
    </location>
</feature>
<reference evidence="4 5" key="1">
    <citation type="journal article" date="2019" name="Int. J. Syst. Evol. Microbiol.">
        <title>The Global Catalogue of Microorganisms (GCM) 10K type strain sequencing project: providing services to taxonomists for standard genome sequencing and annotation.</title>
        <authorList>
            <consortium name="The Broad Institute Genomics Platform"/>
            <consortium name="The Broad Institute Genome Sequencing Center for Infectious Disease"/>
            <person name="Wu L."/>
            <person name="Ma J."/>
        </authorList>
    </citation>
    <scope>NUCLEOTIDE SEQUENCE [LARGE SCALE GENOMIC DNA]</scope>
    <source>
        <strain evidence="4 5">JCM 11445</strain>
    </source>
</reference>